<name>A0A0M8ZTF0_9HYME</name>
<keyword evidence="2" id="KW-1185">Reference proteome</keyword>
<evidence type="ECO:0000313" key="1">
    <source>
        <dbReference type="EMBL" id="KOX69169.1"/>
    </source>
</evidence>
<dbReference type="EMBL" id="KQ435898">
    <property type="protein sequence ID" value="KOX69169.1"/>
    <property type="molecule type" value="Genomic_DNA"/>
</dbReference>
<dbReference type="AlphaFoldDB" id="A0A0M8ZTF0"/>
<sequence>MLRRDQIVGLFFKYRGDCGLNSTTLCHNPAIRKAEVEESFFKVRKINLTPKNFDNQSIKRNRLCSNVLKLEAIKEIKRTVASVEGTFGHQDLHGPKDNFMLGIPQSLLFSRSTK</sequence>
<gene>
    <name evidence="1" type="ORF">WN51_06322</name>
</gene>
<accession>A0A0M8ZTF0</accession>
<evidence type="ECO:0000313" key="2">
    <source>
        <dbReference type="Proteomes" id="UP000053105"/>
    </source>
</evidence>
<reference evidence="1 2" key="1">
    <citation type="submission" date="2015-07" db="EMBL/GenBank/DDBJ databases">
        <title>The genome of Melipona quadrifasciata.</title>
        <authorList>
            <person name="Pan H."/>
            <person name="Kapheim K."/>
        </authorList>
    </citation>
    <scope>NUCLEOTIDE SEQUENCE [LARGE SCALE GENOMIC DNA]</scope>
    <source>
        <strain evidence="1">0111107301</strain>
        <tissue evidence="1">Whole body</tissue>
    </source>
</reference>
<proteinExistence type="predicted"/>
<protein>
    <submittedName>
        <fullName evidence="1">Uncharacterized protein</fullName>
    </submittedName>
</protein>
<dbReference type="Proteomes" id="UP000053105">
    <property type="component" value="Unassembled WGS sequence"/>
</dbReference>
<organism evidence="1 2">
    <name type="scientific">Melipona quadrifasciata</name>
    <dbReference type="NCBI Taxonomy" id="166423"/>
    <lineage>
        <taxon>Eukaryota</taxon>
        <taxon>Metazoa</taxon>
        <taxon>Ecdysozoa</taxon>
        <taxon>Arthropoda</taxon>
        <taxon>Hexapoda</taxon>
        <taxon>Insecta</taxon>
        <taxon>Pterygota</taxon>
        <taxon>Neoptera</taxon>
        <taxon>Endopterygota</taxon>
        <taxon>Hymenoptera</taxon>
        <taxon>Apocrita</taxon>
        <taxon>Aculeata</taxon>
        <taxon>Apoidea</taxon>
        <taxon>Anthophila</taxon>
        <taxon>Apidae</taxon>
        <taxon>Melipona</taxon>
    </lineage>
</organism>